<organism evidence="1">
    <name type="scientific">Cladocopium goreaui</name>
    <dbReference type="NCBI Taxonomy" id="2562237"/>
    <lineage>
        <taxon>Eukaryota</taxon>
        <taxon>Sar</taxon>
        <taxon>Alveolata</taxon>
        <taxon>Dinophyceae</taxon>
        <taxon>Suessiales</taxon>
        <taxon>Symbiodiniaceae</taxon>
        <taxon>Cladocopium</taxon>
    </lineage>
</organism>
<dbReference type="EMBL" id="CAMXCT030001338">
    <property type="protein sequence ID" value="CAL4776477.1"/>
    <property type="molecule type" value="Genomic_DNA"/>
</dbReference>
<evidence type="ECO:0000313" key="2">
    <source>
        <dbReference type="EMBL" id="CAL1142540.1"/>
    </source>
</evidence>
<dbReference type="EMBL" id="CAMXCT020001338">
    <property type="protein sequence ID" value="CAL1142540.1"/>
    <property type="molecule type" value="Genomic_DNA"/>
</dbReference>
<evidence type="ECO:0000313" key="1">
    <source>
        <dbReference type="EMBL" id="CAI3989165.1"/>
    </source>
</evidence>
<comment type="caution">
    <text evidence="1">The sequence shown here is derived from an EMBL/GenBank/DDBJ whole genome shotgun (WGS) entry which is preliminary data.</text>
</comment>
<keyword evidence="3" id="KW-1185">Reference proteome</keyword>
<sequence length="246" mass="27475">MEACGILWHPAYWVETMQVLVKSLTGKRTKFNVQQRTTIGVVPSILLFTLCGDDEGGEVDQIWHALLLFPRIYNQGLSLKGSLSQQRLLFAENDTCRELYRALGGVAAPEVEAPPDLQPLCLLRGTPKEGGDVPPATRSRTEESEGWCWQSRRRFQLRTAAEVETREAAEMLDWTDLAILWVTFLPCLLDLSSLSALWCCCCEMASLSKSQEAGDALRLRLQPARVWGHGLNLLSLARSLESLDSI</sequence>
<accession>A0A9P1FWC3</accession>
<reference evidence="2" key="2">
    <citation type="submission" date="2024-04" db="EMBL/GenBank/DDBJ databases">
        <authorList>
            <person name="Chen Y."/>
            <person name="Shah S."/>
            <person name="Dougan E. K."/>
            <person name="Thang M."/>
            <person name="Chan C."/>
        </authorList>
    </citation>
    <scope>NUCLEOTIDE SEQUENCE [LARGE SCALE GENOMIC DNA]</scope>
</reference>
<dbReference type="EMBL" id="CAMXCT010001338">
    <property type="protein sequence ID" value="CAI3989165.1"/>
    <property type="molecule type" value="Genomic_DNA"/>
</dbReference>
<name>A0A9P1FWC3_9DINO</name>
<protein>
    <submittedName>
        <fullName evidence="1">Uncharacterized protein</fullName>
    </submittedName>
</protein>
<gene>
    <name evidence="1" type="ORF">C1SCF055_LOCUS16258</name>
</gene>
<dbReference type="AlphaFoldDB" id="A0A9P1FWC3"/>
<reference evidence="1" key="1">
    <citation type="submission" date="2022-10" db="EMBL/GenBank/DDBJ databases">
        <authorList>
            <person name="Chen Y."/>
            <person name="Dougan E. K."/>
            <person name="Chan C."/>
            <person name="Rhodes N."/>
            <person name="Thang M."/>
        </authorList>
    </citation>
    <scope>NUCLEOTIDE SEQUENCE</scope>
</reference>
<dbReference type="Proteomes" id="UP001152797">
    <property type="component" value="Unassembled WGS sequence"/>
</dbReference>
<evidence type="ECO:0000313" key="3">
    <source>
        <dbReference type="Proteomes" id="UP001152797"/>
    </source>
</evidence>
<proteinExistence type="predicted"/>